<dbReference type="EMBL" id="JAOYFB010000040">
    <property type="protein sequence ID" value="KAK4035841.1"/>
    <property type="molecule type" value="Genomic_DNA"/>
</dbReference>
<protein>
    <submittedName>
        <fullName evidence="1">Uncharacterized protein</fullName>
    </submittedName>
</protein>
<name>A0ABR0B2C0_9CRUS</name>
<reference evidence="1 2" key="1">
    <citation type="journal article" date="2023" name="Nucleic Acids Res.">
        <title>The hologenome of Daphnia magna reveals possible DNA methylation and microbiome-mediated evolution of the host genome.</title>
        <authorList>
            <person name="Chaturvedi A."/>
            <person name="Li X."/>
            <person name="Dhandapani V."/>
            <person name="Marshall H."/>
            <person name="Kissane S."/>
            <person name="Cuenca-Cambronero M."/>
            <person name="Asole G."/>
            <person name="Calvet F."/>
            <person name="Ruiz-Romero M."/>
            <person name="Marangio P."/>
            <person name="Guigo R."/>
            <person name="Rago D."/>
            <person name="Mirbahai L."/>
            <person name="Eastwood N."/>
            <person name="Colbourne J.K."/>
            <person name="Zhou J."/>
            <person name="Mallon E."/>
            <person name="Orsini L."/>
        </authorList>
    </citation>
    <scope>NUCLEOTIDE SEQUENCE [LARGE SCALE GENOMIC DNA]</scope>
    <source>
        <strain evidence="1">LRV0_1</strain>
    </source>
</reference>
<keyword evidence="2" id="KW-1185">Reference proteome</keyword>
<proteinExistence type="predicted"/>
<sequence>MTSQLTSRLALTGQPSRRECGLRVGLMGNSDNWCLSRIEKRIHDRLPPPPLPRPPPTHIFRIWIGSIFLFVRN</sequence>
<evidence type="ECO:0000313" key="2">
    <source>
        <dbReference type="Proteomes" id="UP001234178"/>
    </source>
</evidence>
<accession>A0ABR0B2C0</accession>
<evidence type="ECO:0000313" key="1">
    <source>
        <dbReference type="EMBL" id="KAK4035841.1"/>
    </source>
</evidence>
<organism evidence="1 2">
    <name type="scientific">Daphnia magna</name>
    <dbReference type="NCBI Taxonomy" id="35525"/>
    <lineage>
        <taxon>Eukaryota</taxon>
        <taxon>Metazoa</taxon>
        <taxon>Ecdysozoa</taxon>
        <taxon>Arthropoda</taxon>
        <taxon>Crustacea</taxon>
        <taxon>Branchiopoda</taxon>
        <taxon>Diplostraca</taxon>
        <taxon>Cladocera</taxon>
        <taxon>Anomopoda</taxon>
        <taxon>Daphniidae</taxon>
        <taxon>Daphnia</taxon>
    </lineage>
</organism>
<dbReference type="Proteomes" id="UP001234178">
    <property type="component" value="Unassembled WGS sequence"/>
</dbReference>
<comment type="caution">
    <text evidence="1">The sequence shown here is derived from an EMBL/GenBank/DDBJ whole genome shotgun (WGS) entry which is preliminary data.</text>
</comment>
<gene>
    <name evidence="1" type="ORF">OUZ56_027922</name>
</gene>